<protein>
    <submittedName>
        <fullName evidence="1">Uncharacterized protein</fullName>
    </submittedName>
</protein>
<reference evidence="1" key="1">
    <citation type="submission" date="2023-11" db="EMBL/GenBank/DDBJ databases">
        <authorList>
            <person name="Poullet M."/>
        </authorList>
    </citation>
    <scope>NUCLEOTIDE SEQUENCE</scope>
    <source>
        <strain evidence="1">E1834</strain>
    </source>
</reference>
<keyword evidence="2" id="KW-1185">Reference proteome</keyword>
<organism evidence="1 2">
    <name type="scientific">Meloidogyne enterolobii</name>
    <name type="common">Root-knot nematode worm</name>
    <name type="synonym">Meloidogyne mayaguensis</name>
    <dbReference type="NCBI Taxonomy" id="390850"/>
    <lineage>
        <taxon>Eukaryota</taxon>
        <taxon>Metazoa</taxon>
        <taxon>Ecdysozoa</taxon>
        <taxon>Nematoda</taxon>
        <taxon>Chromadorea</taxon>
        <taxon>Rhabditida</taxon>
        <taxon>Tylenchina</taxon>
        <taxon>Tylenchomorpha</taxon>
        <taxon>Tylenchoidea</taxon>
        <taxon>Meloidogynidae</taxon>
        <taxon>Meloidogyninae</taxon>
        <taxon>Meloidogyne</taxon>
    </lineage>
</organism>
<gene>
    <name evidence="1" type="ORF">MENTE1834_LOCUS24347</name>
</gene>
<name>A0ACB0ZEY4_MELEN</name>
<accession>A0ACB0ZEY4</accession>
<sequence length="122" mass="14328">MEKFVLQSGGKIILNYLAYFLIGGLSSAEKRVISYVCCNLTSFLSLNHKTTRAVFRDELRDESHYRFALFFKLIMYYYRKTVLPKAYDAVKRKIMLELADSNFLSFTTDIWSGPTESFLRFF</sequence>
<evidence type="ECO:0000313" key="1">
    <source>
        <dbReference type="EMBL" id="CAK5077428.1"/>
    </source>
</evidence>
<comment type="caution">
    <text evidence="1">The sequence shown here is derived from an EMBL/GenBank/DDBJ whole genome shotgun (WGS) entry which is preliminary data.</text>
</comment>
<evidence type="ECO:0000313" key="2">
    <source>
        <dbReference type="Proteomes" id="UP001497535"/>
    </source>
</evidence>
<dbReference type="Proteomes" id="UP001497535">
    <property type="component" value="Unassembled WGS sequence"/>
</dbReference>
<dbReference type="EMBL" id="CAVMJV010000032">
    <property type="protein sequence ID" value="CAK5077428.1"/>
    <property type="molecule type" value="Genomic_DNA"/>
</dbReference>
<proteinExistence type="predicted"/>